<accession>A0AA87NVJ0</accession>
<evidence type="ECO:0000313" key="7">
    <source>
        <dbReference type="EMBL" id="EPF29629.1"/>
    </source>
</evidence>
<dbReference type="GO" id="GO:0043565">
    <property type="term" value="F:sequence-specific DNA binding"/>
    <property type="evidence" value="ECO:0007669"/>
    <property type="project" value="TreeGrafter"/>
</dbReference>
<evidence type="ECO:0000256" key="3">
    <source>
        <dbReference type="ARBA" id="ARBA00022603"/>
    </source>
</evidence>
<dbReference type="Proteomes" id="UP000014634">
    <property type="component" value="Unassembled WGS sequence"/>
</dbReference>
<evidence type="ECO:0000313" key="8">
    <source>
        <dbReference type="Proteomes" id="UP000014634"/>
    </source>
</evidence>
<comment type="caution">
    <text evidence="7">The sequence shown here is derived from an EMBL/GenBank/DDBJ whole genome shotgun (WGS) entry which is preliminary data.</text>
</comment>
<dbReference type="RefSeq" id="WP_016522328.1">
    <property type="nucleotide sequence ID" value="NZ_KE332517.1"/>
</dbReference>
<sequence>MKPLIKYRGGKSKEIPNIKKQIPQFNGRYIEPFFGGGALYFYLEPQNAIINDINSKLIMFYDGVKTDFANLRKELDAIEKIYEENRHDFDELKKLHPKKHVEDKNEYLYYQIRNMYNGLSEKKYSDALIYFFINKTAYSGMIRYNAKGEFNVPFGRYQHLNTSLVSKEHSNLLAHTQIYNKDYKEIFDMTKSNDFVFLDPPYDCVFSDYGNKEYKDGFNDDSHRKLAQDFKNLGCKALMVIGKTSLTEELYGNMIVDEYAKKYAVNIRNRFKVAANHILVANYKE</sequence>
<keyword evidence="3 7" id="KW-0489">Methyltransferase</keyword>
<dbReference type="EC" id="2.1.1.72" evidence="2"/>
<protein>
    <recommendedName>
        <fullName evidence="2">site-specific DNA-methyltransferase (adenine-specific)</fullName>
        <ecNumber evidence="2">2.1.1.72</ecNumber>
    </recommendedName>
</protein>
<proteinExistence type="inferred from homology"/>
<dbReference type="Pfam" id="PF02086">
    <property type="entry name" value="MethyltransfD12"/>
    <property type="match status" value="1"/>
</dbReference>
<dbReference type="InterPro" id="IPR023095">
    <property type="entry name" value="Ade_MeTrfase_dom_2"/>
</dbReference>
<dbReference type="InterPro" id="IPR012263">
    <property type="entry name" value="M_m6A_EcoRV"/>
</dbReference>
<evidence type="ECO:0000256" key="2">
    <source>
        <dbReference type="ARBA" id="ARBA00011900"/>
    </source>
</evidence>
<keyword evidence="4" id="KW-0808">Transferase</keyword>
<organism evidence="7 8">
    <name type="scientific">Treponema medium ATCC 700293</name>
    <dbReference type="NCBI Taxonomy" id="1125700"/>
    <lineage>
        <taxon>Bacteria</taxon>
        <taxon>Pseudomonadati</taxon>
        <taxon>Spirochaetota</taxon>
        <taxon>Spirochaetia</taxon>
        <taxon>Spirochaetales</taxon>
        <taxon>Treponemataceae</taxon>
        <taxon>Treponema</taxon>
    </lineage>
</organism>
<dbReference type="InterPro" id="IPR012327">
    <property type="entry name" value="MeTrfase_D12"/>
</dbReference>
<dbReference type="NCBIfam" id="TIGR00571">
    <property type="entry name" value="dam"/>
    <property type="match status" value="1"/>
</dbReference>
<dbReference type="GO" id="GO:0009007">
    <property type="term" value="F:site-specific DNA-methyltransferase (adenine-specific) activity"/>
    <property type="evidence" value="ECO:0007669"/>
    <property type="project" value="UniProtKB-EC"/>
</dbReference>
<dbReference type="InterPro" id="IPR029063">
    <property type="entry name" value="SAM-dependent_MTases_sf"/>
</dbReference>
<dbReference type="GO" id="GO:0032259">
    <property type="term" value="P:methylation"/>
    <property type="evidence" value="ECO:0007669"/>
    <property type="project" value="UniProtKB-KW"/>
</dbReference>
<comment type="catalytic activity">
    <reaction evidence="6">
        <text>a 2'-deoxyadenosine in DNA + S-adenosyl-L-methionine = an N(6)-methyl-2'-deoxyadenosine in DNA + S-adenosyl-L-homocysteine + H(+)</text>
        <dbReference type="Rhea" id="RHEA:15197"/>
        <dbReference type="Rhea" id="RHEA-COMP:12418"/>
        <dbReference type="Rhea" id="RHEA-COMP:12419"/>
        <dbReference type="ChEBI" id="CHEBI:15378"/>
        <dbReference type="ChEBI" id="CHEBI:57856"/>
        <dbReference type="ChEBI" id="CHEBI:59789"/>
        <dbReference type="ChEBI" id="CHEBI:90615"/>
        <dbReference type="ChEBI" id="CHEBI:90616"/>
        <dbReference type="EC" id="2.1.1.72"/>
    </reaction>
</comment>
<dbReference type="GO" id="GO:0006298">
    <property type="term" value="P:mismatch repair"/>
    <property type="evidence" value="ECO:0007669"/>
    <property type="project" value="TreeGrafter"/>
</dbReference>
<comment type="similarity">
    <text evidence="1">Belongs to the N(4)/N(6)-methyltransferase family.</text>
</comment>
<dbReference type="PANTHER" id="PTHR30481">
    <property type="entry name" value="DNA ADENINE METHYLASE"/>
    <property type="match status" value="1"/>
</dbReference>
<evidence type="ECO:0000256" key="6">
    <source>
        <dbReference type="ARBA" id="ARBA00047942"/>
    </source>
</evidence>
<dbReference type="PANTHER" id="PTHR30481:SF3">
    <property type="entry name" value="DNA ADENINE METHYLASE"/>
    <property type="match status" value="1"/>
</dbReference>
<keyword evidence="5" id="KW-0949">S-adenosyl-L-methionine</keyword>
<dbReference type="Gene3D" id="1.10.1020.10">
    <property type="entry name" value="Adenine-specific Methyltransferase, Domain 2"/>
    <property type="match status" value="1"/>
</dbReference>
<dbReference type="EMBL" id="ATFE01000003">
    <property type="protein sequence ID" value="EPF29629.1"/>
    <property type="molecule type" value="Genomic_DNA"/>
</dbReference>
<dbReference type="PIRSF" id="PIRSF000398">
    <property type="entry name" value="M_m6A_EcoRV"/>
    <property type="match status" value="1"/>
</dbReference>
<gene>
    <name evidence="7" type="ORF">HMPREF9195_00332</name>
</gene>
<dbReference type="GO" id="GO:1904047">
    <property type="term" value="F:S-adenosyl-L-methionine binding"/>
    <property type="evidence" value="ECO:0007669"/>
    <property type="project" value="TreeGrafter"/>
</dbReference>
<dbReference type="SUPFAM" id="SSF53335">
    <property type="entry name" value="S-adenosyl-L-methionine-dependent methyltransferases"/>
    <property type="match status" value="1"/>
</dbReference>
<reference evidence="7 8" key="1">
    <citation type="submission" date="2013-04" db="EMBL/GenBank/DDBJ databases">
        <title>The Genome Sequence of Treponema medium ATCC 700293.</title>
        <authorList>
            <consortium name="The Broad Institute Genomics Platform"/>
            <person name="Earl A."/>
            <person name="Ward D."/>
            <person name="Feldgarden M."/>
            <person name="Gevers D."/>
            <person name="Leonetti C."/>
            <person name="Blanton J.M."/>
            <person name="Dewhirst F.E."/>
            <person name="Izard J."/>
            <person name="Walker B."/>
            <person name="Young S."/>
            <person name="Zeng Q."/>
            <person name="Gargeya S."/>
            <person name="Fitzgerald M."/>
            <person name="Haas B."/>
            <person name="Abouelleil A."/>
            <person name="Allen A.W."/>
            <person name="Alvarado L."/>
            <person name="Arachchi H.M."/>
            <person name="Berlin A.M."/>
            <person name="Chapman S.B."/>
            <person name="Gainer-Dewar J."/>
            <person name="Goldberg J."/>
            <person name="Griggs A."/>
            <person name="Gujja S."/>
            <person name="Hansen M."/>
            <person name="Howarth C."/>
            <person name="Imamovic A."/>
            <person name="Ireland A."/>
            <person name="Larimer J."/>
            <person name="McCowan C."/>
            <person name="Murphy C."/>
            <person name="Pearson M."/>
            <person name="Poon T.W."/>
            <person name="Priest M."/>
            <person name="Roberts A."/>
            <person name="Saif S."/>
            <person name="Shea T."/>
            <person name="Sisk P."/>
            <person name="Sykes S."/>
            <person name="Wortman J."/>
            <person name="Nusbaum C."/>
            <person name="Birren B."/>
        </authorList>
    </citation>
    <scope>NUCLEOTIDE SEQUENCE [LARGE SCALE GENOMIC DNA]</scope>
    <source>
        <strain evidence="7 8">ATCC 700293</strain>
    </source>
</reference>
<evidence type="ECO:0000256" key="1">
    <source>
        <dbReference type="ARBA" id="ARBA00006594"/>
    </source>
</evidence>
<dbReference type="GO" id="GO:0009307">
    <property type="term" value="P:DNA restriction-modification system"/>
    <property type="evidence" value="ECO:0007669"/>
    <property type="project" value="InterPro"/>
</dbReference>
<evidence type="ECO:0000256" key="4">
    <source>
        <dbReference type="ARBA" id="ARBA00022679"/>
    </source>
</evidence>
<dbReference type="Gene3D" id="3.40.50.150">
    <property type="entry name" value="Vaccinia Virus protein VP39"/>
    <property type="match status" value="1"/>
</dbReference>
<dbReference type="PRINTS" id="PR00505">
    <property type="entry name" value="D12N6MTFRASE"/>
</dbReference>
<evidence type="ECO:0000256" key="5">
    <source>
        <dbReference type="ARBA" id="ARBA00022691"/>
    </source>
</evidence>
<name>A0AA87NVJ0_TREMD</name>
<dbReference type="AlphaFoldDB" id="A0AA87NVJ0"/>